<sequence>MSAADLHDGVDTSPFLVLGALLGAIGWAATQYVAWNPGVVLGAVGVAGTTAIVLGWLGATLLMAAVGLTVASRAVRYSPPLWVWSGLVGAAIAVNLSVVLGVAPRSVARYALWHPWMVAFALGFALTAILARGRNRLAYAAGSASSLLVLAAAVVFPAATGGIIFLLTGVVHAGPLLVDAYTAPPAMAATDDATPTDDAASTTARNP</sequence>
<feature type="transmembrane region" description="Helical" evidence="1">
    <location>
        <begin position="137"/>
        <end position="167"/>
    </location>
</feature>
<dbReference type="RefSeq" id="WP_097007310.1">
    <property type="nucleotide sequence ID" value="NZ_OBEJ01000001.1"/>
</dbReference>
<gene>
    <name evidence="2" type="ORF">SAMN06269185_0256</name>
</gene>
<dbReference type="OrthoDB" id="329548at2157"/>
<feature type="transmembrane region" description="Helical" evidence="1">
    <location>
        <begin position="40"/>
        <end position="69"/>
    </location>
</feature>
<dbReference type="EMBL" id="OBEJ01000001">
    <property type="protein sequence ID" value="SNZ03358.1"/>
    <property type="molecule type" value="Genomic_DNA"/>
</dbReference>
<evidence type="ECO:0000313" key="2">
    <source>
        <dbReference type="EMBL" id="SNZ03358.1"/>
    </source>
</evidence>
<organism evidence="2 3">
    <name type="scientific">Natronoarchaeum philippinense</name>
    <dbReference type="NCBI Taxonomy" id="558529"/>
    <lineage>
        <taxon>Archaea</taxon>
        <taxon>Methanobacteriati</taxon>
        <taxon>Methanobacteriota</taxon>
        <taxon>Stenosarchaea group</taxon>
        <taxon>Halobacteria</taxon>
        <taxon>Halobacteriales</taxon>
        <taxon>Natronoarchaeaceae</taxon>
    </lineage>
</organism>
<dbReference type="AlphaFoldDB" id="A0A285N1Z8"/>
<feature type="transmembrane region" description="Helical" evidence="1">
    <location>
        <begin position="110"/>
        <end position="130"/>
    </location>
</feature>
<name>A0A285N1Z8_NATPI</name>
<proteinExistence type="predicted"/>
<keyword evidence="1" id="KW-1133">Transmembrane helix</keyword>
<feature type="transmembrane region" description="Helical" evidence="1">
    <location>
        <begin position="12"/>
        <end position="34"/>
    </location>
</feature>
<protein>
    <submittedName>
        <fullName evidence="2">Uncharacterized protein</fullName>
    </submittedName>
</protein>
<keyword evidence="1" id="KW-0812">Transmembrane</keyword>
<feature type="transmembrane region" description="Helical" evidence="1">
    <location>
        <begin position="81"/>
        <end position="104"/>
    </location>
</feature>
<dbReference type="Proteomes" id="UP000219453">
    <property type="component" value="Unassembled WGS sequence"/>
</dbReference>
<evidence type="ECO:0000313" key="3">
    <source>
        <dbReference type="Proteomes" id="UP000219453"/>
    </source>
</evidence>
<keyword evidence="3" id="KW-1185">Reference proteome</keyword>
<reference evidence="2 3" key="1">
    <citation type="submission" date="2017-09" db="EMBL/GenBank/DDBJ databases">
        <authorList>
            <person name="Ehlers B."/>
            <person name="Leendertz F.H."/>
        </authorList>
    </citation>
    <scope>NUCLEOTIDE SEQUENCE [LARGE SCALE GENOMIC DNA]</scope>
    <source>
        <strain evidence="2 3">DSM 27208</strain>
    </source>
</reference>
<evidence type="ECO:0000256" key="1">
    <source>
        <dbReference type="SAM" id="Phobius"/>
    </source>
</evidence>
<accession>A0A285N1Z8</accession>
<keyword evidence="1" id="KW-0472">Membrane</keyword>